<name>A0A173G9K8_9CAUD</name>
<dbReference type="EMBL" id="KU984979">
    <property type="protein sequence ID" value="ANH49915.1"/>
    <property type="molecule type" value="Genomic_DNA"/>
</dbReference>
<protein>
    <submittedName>
        <fullName evidence="1">Uncharacterized protein</fullName>
    </submittedName>
</protein>
<evidence type="ECO:0000313" key="1">
    <source>
        <dbReference type="EMBL" id="ANH49915.1"/>
    </source>
</evidence>
<sequence length="156" mass="16862">MNAGEAGVLVRFVAAICPSQQLDDLTADAWALVLDDVRAVDAMEAVRAIAKRPQPHDRRLTIEPDVIRSEVRRIRAARIEAAEPAFTPTTGDPDGFRRELRAWRTAAADGKTPKAITDPGATARPIEALTHTVTKRTAATATMPAIATQSKREATK</sequence>
<gene>
    <name evidence="1" type="ORF">PFR_49</name>
</gene>
<proteinExistence type="predicted"/>
<dbReference type="GeneID" id="29066297"/>
<organism evidence="1 2">
    <name type="scientific">Propionibacterium phage PFR1</name>
    <dbReference type="NCBI Taxonomy" id="1838137"/>
    <lineage>
        <taxon>Viruses</taxon>
        <taxon>Duplodnaviria</taxon>
        <taxon>Heunggongvirae</taxon>
        <taxon>Uroviricota</taxon>
        <taxon>Caudoviricetes</taxon>
        <taxon>Pulverervirus</taxon>
        <taxon>Pulverervirus PFR1</taxon>
    </lineage>
</organism>
<dbReference type="KEGG" id="vg:29066297"/>
<reference evidence="1 2" key="1">
    <citation type="submission" date="2016-05" db="EMBL/GenBank/DDBJ databases">
        <title>Dynamic interactions between prophages, induce lysis in Propionibacterium acnes.</title>
        <authorList>
            <person name="Brown T.L."/>
            <person name="Tucci J."/>
            <person name="Dyson Z.A."/>
            <person name="Petrovski S."/>
        </authorList>
    </citation>
    <scope>NUCLEOTIDE SEQUENCE [LARGE SCALE GENOMIC DNA]</scope>
</reference>
<evidence type="ECO:0000313" key="2">
    <source>
        <dbReference type="Proteomes" id="UP000204227"/>
    </source>
</evidence>
<accession>A0A173G9K8</accession>
<dbReference type="RefSeq" id="YP_009287725.1">
    <property type="nucleotide sequence ID" value="NC_031076.1"/>
</dbReference>
<keyword evidence="2" id="KW-1185">Reference proteome</keyword>
<dbReference type="Proteomes" id="UP000204227">
    <property type="component" value="Segment"/>
</dbReference>